<dbReference type="Proteomes" id="UP000064912">
    <property type="component" value="Plasmid Plasmid1"/>
</dbReference>
<evidence type="ECO:0000313" key="1">
    <source>
        <dbReference type="EMBL" id="BAQ71543.1"/>
    </source>
</evidence>
<keyword evidence="1" id="KW-0614">Plasmid</keyword>
<dbReference type="KEGG" id="rsu:NHU_04430"/>
<organism evidence="1 2">
    <name type="scientific">Rhodovulum sulfidophilum</name>
    <name type="common">Rhodobacter sulfidophilus</name>
    <dbReference type="NCBI Taxonomy" id="35806"/>
    <lineage>
        <taxon>Bacteria</taxon>
        <taxon>Pseudomonadati</taxon>
        <taxon>Pseudomonadota</taxon>
        <taxon>Alphaproteobacteria</taxon>
        <taxon>Rhodobacterales</taxon>
        <taxon>Paracoccaceae</taxon>
        <taxon>Rhodovulum</taxon>
    </lineage>
</organism>
<proteinExistence type="predicted"/>
<dbReference type="EMBL" id="AP014801">
    <property type="protein sequence ID" value="BAQ71543.1"/>
    <property type="molecule type" value="Genomic_DNA"/>
</dbReference>
<evidence type="ECO:0008006" key="3">
    <source>
        <dbReference type="Google" id="ProtNLM"/>
    </source>
</evidence>
<gene>
    <name evidence="1" type="ORF">NHU_04430</name>
</gene>
<dbReference type="AlphaFoldDB" id="A0A0D6B8U8"/>
<protein>
    <recommendedName>
        <fullName evidence="3">Major capsid protein</fullName>
    </recommendedName>
</protein>
<dbReference type="PATRIC" id="fig|35806.4.peg.4535"/>
<name>A0A0D6B8U8_RHOSU</name>
<sequence>MTYQNARNVRRESRTLVGRFRGGKLAPVMAVPVRGNEGGFLSQQITLELDPIAGRMITPITGELTSVFVPVQAVDAIKDPDAAYAGMTEVLREKLLSGNPLFDLEPESEISRRCGVNPRSIGGVKKVNEIVRLGHNAAVNFLRQRKYVKAVQVLHSNTAITPALISQTVLDRLNGVLDPEDRVNGMVQFDTGVITSEVSPEKTYPVENVSYVNQVRDKMGEHHNGMMQSPDQNPQITIPQLAADLTGLNLGSVSLTDFYNAEKMDKLTRAMRQFVDENPQYGEEMALRWAHGLSVDTGKVPFLISQQSRVFGRSIVGATDTAGVEGDVMRSDMMVQMSFSVPIPRTELGGIIMTFATIKPDETLSSQPHPYLSDVWGLDNFVADELALDPVPVTVRELDSDCATDDESTVALYVGHNGLKRTYVHYGLGRQLDPETVENKTAVWQLEVPMSVTPESVIYPEELEHYPFADQQAEVCTYVINSAAVVQTPTIFGPTPVEELAILEDENVFGDSEE</sequence>
<accession>A0A0D6B8U8</accession>
<evidence type="ECO:0000313" key="2">
    <source>
        <dbReference type="Proteomes" id="UP000064912"/>
    </source>
</evidence>
<geneLocation type="plasmid" evidence="2">
    <name>Plasmid1 DNA</name>
</geneLocation>
<reference evidence="1 2" key="1">
    <citation type="submission" date="2015-02" db="EMBL/GenBank/DDBJ databases">
        <title>Genome sequene of Rhodovulum sulfidophilum DSM 2351.</title>
        <authorList>
            <person name="Nagao N."/>
        </authorList>
    </citation>
    <scope>NUCLEOTIDE SEQUENCE [LARGE SCALE GENOMIC DNA]</scope>
    <source>
        <strain evidence="1 2">DSM 2351</strain>
        <plasmid evidence="2">Plasmid Plasmid1 DNA</plasmid>
    </source>
</reference>